<dbReference type="GO" id="GO:0004672">
    <property type="term" value="F:protein kinase activity"/>
    <property type="evidence" value="ECO:0007669"/>
    <property type="project" value="InterPro"/>
</dbReference>
<dbReference type="AlphaFoldDB" id="A0A8D8FQB3"/>
<organism evidence="3">
    <name type="scientific">Culex pipiens</name>
    <name type="common">House mosquito</name>
    <dbReference type="NCBI Taxonomy" id="7175"/>
    <lineage>
        <taxon>Eukaryota</taxon>
        <taxon>Metazoa</taxon>
        <taxon>Ecdysozoa</taxon>
        <taxon>Arthropoda</taxon>
        <taxon>Hexapoda</taxon>
        <taxon>Insecta</taxon>
        <taxon>Pterygota</taxon>
        <taxon>Neoptera</taxon>
        <taxon>Endopterygota</taxon>
        <taxon>Diptera</taxon>
        <taxon>Nematocera</taxon>
        <taxon>Culicoidea</taxon>
        <taxon>Culicidae</taxon>
        <taxon>Culicinae</taxon>
        <taxon>Culicini</taxon>
        <taxon>Culex</taxon>
        <taxon>Culex</taxon>
    </lineage>
</organism>
<dbReference type="InterPro" id="IPR051177">
    <property type="entry name" value="CIK-Related_Protein"/>
</dbReference>
<proteinExistence type="inferred from homology"/>
<name>A0A8D8FQB3_CULPI</name>
<dbReference type="EMBL" id="HBUE01084772">
    <property type="protein sequence ID" value="CAG6479250.1"/>
    <property type="molecule type" value="Transcribed_RNA"/>
</dbReference>
<dbReference type="CDD" id="cd14011">
    <property type="entry name" value="PK_SCY1_like"/>
    <property type="match status" value="1"/>
</dbReference>
<protein>
    <submittedName>
        <fullName evidence="3">SCY1-like protein 2</fullName>
    </submittedName>
</protein>
<dbReference type="GO" id="GO:0005524">
    <property type="term" value="F:ATP binding"/>
    <property type="evidence" value="ECO:0007669"/>
    <property type="project" value="InterPro"/>
</dbReference>
<sequence length="353" mass="40487">MDVINKLYSTVSQTVSQISLVLPGNPVTREYDVLKHTASAGRGCVWKIYNGVKKSTREEASIFLLEKKQFELYAKDEKEVIFNIIRKGIFQITKLRHPLVLTVQTPLEESRESFAFATEPIFASMANIIGESIPSSVVSELMNYKLHDAELKFGILQLFEGLNFIHNEAKLIHRNISPHSILLNTNGAWKLFGFDYSVSSSENEFECDFYENRRNTNILSFPDLNFVAPECILNNKCTSRSDYYSIGMLICVIYLKTCNPYKSRNNDISDFKIRAANLSTSKHPILEKVPPIVQGVVEPLLSFNPEQRPDLRQVAKGAFGRFTMESKSPPGRKRRFFCWKRNNSNYTQKMKRK</sequence>
<dbReference type="InterPro" id="IPR011009">
    <property type="entry name" value="Kinase-like_dom_sf"/>
</dbReference>
<dbReference type="PANTHER" id="PTHR12984">
    <property type="entry name" value="SCY1-RELATED S/T PROTEIN KINASE-LIKE"/>
    <property type="match status" value="1"/>
</dbReference>
<evidence type="ECO:0000313" key="3">
    <source>
        <dbReference type="EMBL" id="CAG6479250.1"/>
    </source>
</evidence>
<evidence type="ECO:0000259" key="2">
    <source>
        <dbReference type="PROSITE" id="PS50011"/>
    </source>
</evidence>
<feature type="domain" description="Protein kinase" evidence="2">
    <location>
        <begin position="34"/>
        <end position="320"/>
    </location>
</feature>
<comment type="similarity">
    <text evidence="1">Belongs to the protein kinase superfamily.</text>
</comment>
<dbReference type="Gene3D" id="1.10.510.10">
    <property type="entry name" value="Transferase(Phosphotransferase) domain 1"/>
    <property type="match status" value="1"/>
</dbReference>
<accession>A0A8D8FQB3</accession>
<dbReference type="PROSITE" id="PS50011">
    <property type="entry name" value="PROTEIN_KINASE_DOM"/>
    <property type="match status" value="1"/>
</dbReference>
<dbReference type="PANTHER" id="PTHR12984:SF6">
    <property type="entry name" value="SCY1-LIKE PROTEIN 2"/>
    <property type="match status" value="1"/>
</dbReference>
<dbReference type="SUPFAM" id="SSF56112">
    <property type="entry name" value="Protein kinase-like (PK-like)"/>
    <property type="match status" value="1"/>
</dbReference>
<dbReference type="InterPro" id="IPR000719">
    <property type="entry name" value="Prot_kinase_dom"/>
</dbReference>
<dbReference type="Pfam" id="PF00069">
    <property type="entry name" value="Pkinase"/>
    <property type="match status" value="1"/>
</dbReference>
<dbReference type="Gene3D" id="3.30.200.20">
    <property type="entry name" value="Phosphorylase Kinase, domain 1"/>
    <property type="match status" value="1"/>
</dbReference>
<evidence type="ECO:0000256" key="1">
    <source>
        <dbReference type="ARBA" id="ARBA00038349"/>
    </source>
</evidence>
<reference evidence="3" key="1">
    <citation type="submission" date="2021-05" db="EMBL/GenBank/DDBJ databases">
        <authorList>
            <person name="Alioto T."/>
            <person name="Alioto T."/>
            <person name="Gomez Garrido J."/>
        </authorList>
    </citation>
    <scope>NUCLEOTIDE SEQUENCE</scope>
</reference>
<dbReference type="SMART" id="SM00220">
    <property type="entry name" value="S_TKc"/>
    <property type="match status" value="1"/>
</dbReference>